<organism evidence="1 2">
    <name type="scientific">Salmonella enterica</name>
    <name type="common">Salmonella choleraesuis</name>
    <dbReference type="NCBI Taxonomy" id="28901"/>
    <lineage>
        <taxon>Bacteria</taxon>
        <taxon>Pseudomonadati</taxon>
        <taxon>Pseudomonadota</taxon>
        <taxon>Gammaproteobacteria</taxon>
        <taxon>Enterobacterales</taxon>
        <taxon>Enterobacteriaceae</taxon>
        <taxon>Salmonella</taxon>
    </lineage>
</organism>
<evidence type="ECO:0000313" key="2">
    <source>
        <dbReference type="Proteomes" id="UP000254597"/>
    </source>
</evidence>
<reference evidence="1 2" key="1">
    <citation type="submission" date="2018-06" db="EMBL/GenBank/DDBJ databases">
        <authorList>
            <consortium name="Pathogen Informatics"/>
            <person name="Doyle S."/>
        </authorList>
    </citation>
    <scope>NUCLEOTIDE SEQUENCE [LARGE SCALE GENOMIC DNA]</scope>
    <source>
        <strain evidence="1 2">NCTC10252</strain>
    </source>
</reference>
<name>A0A379QKY3_SALER</name>
<dbReference type="AlphaFoldDB" id="A0A379QKY3"/>
<proteinExistence type="predicted"/>
<dbReference type="EMBL" id="UGWP01000004">
    <property type="protein sequence ID" value="SUF56682.1"/>
    <property type="molecule type" value="Genomic_DNA"/>
</dbReference>
<gene>
    <name evidence="1" type="ORF">NCTC10252_01911</name>
</gene>
<evidence type="ECO:0000313" key="1">
    <source>
        <dbReference type="EMBL" id="SUF56682.1"/>
    </source>
</evidence>
<accession>A0A379QKY3</accession>
<protein>
    <submittedName>
        <fullName evidence="1">Uncharacterized protein</fullName>
    </submittedName>
</protein>
<dbReference type="Proteomes" id="UP000254597">
    <property type="component" value="Unassembled WGS sequence"/>
</dbReference>
<sequence length="129" mass="15205">MTTNFIYDTKSIMSRAWVLAREYRAKWAEKETRHSKWRKLNMNLRECFKCGLRNAWEEAKKSMTAARSNTSTFTQVRPNRGVRYLELLSIAERDGLNHGKSWYCGEREIETMGVNPMHEGELVCYVYAN</sequence>